<dbReference type="InterPro" id="IPR010978">
    <property type="entry name" value="tRNA-bd_arm"/>
</dbReference>
<keyword evidence="2" id="KW-0436">Ligase</keyword>
<evidence type="ECO:0000256" key="8">
    <source>
        <dbReference type="ARBA" id="ARBA00024407"/>
    </source>
</evidence>
<dbReference type="SUPFAM" id="SSF46589">
    <property type="entry name" value="tRNA-binding arm"/>
    <property type="match status" value="1"/>
</dbReference>
<dbReference type="AlphaFoldDB" id="A0A4Q7ZAM0"/>
<evidence type="ECO:0000259" key="13">
    <source>
        <dbReference type="Pfam" id="PF10458"/>
    </source>
</evidence>
<comment type="catalytic activity">
    <reaction evidence="10">
        <text>tRNA(Val) + L-valine + ATP = L-valyl-tRNA(Val) + AMP + diphosphate</text>
        <dbReference type="Rhea" id="RHEA:10704"/>
        <dbReference type="Rhea" id="RHEA-COMP:9672"/>
        <dbReference type="Rhea" id="RHEA-COMP:9708"/>
        <dbReference type="ChEBI" id="CHEBI:30616"/>
        <dbReference type="ChEBI" id="CHEBI:33019"/>
        <dbReference type="ChEBI" id="CHEBI:57762"/>
        <dbReference type="ChEBI" id="CHEBI:78442"/>
        <dbReference type="ChEBI" id="CHEBI:78537"/>
        <dbReference type="ChEBI" id="CHEBI:456215"/>
        <dbReference type="EC" id="6.1.1.9"/>
    </reaction>
</comment>
<evidence type="ECO:0000256" key="1">
    <source>
        <dbReference type="ARBA" id="ARBA00013169"/>
    </source>
</evidence>
<evidence type="ECO:0000256" key="12">
    <source>
        <dbReference type="SAM" id="Coils"/>
    </source>
</evidence>
<dbReference type="InterPro" id="IPR019499">
    <property type="entry name" value="Val-tRNA_synth_tRNA-bd"/>
</dbReference>
<evidence type="ECO:0000256" key="5">
    <source>
        <dbReference type="ARBA" id="ARBA00022917"/>
    </source>
</evidence>
<dbReference type="Pfam" id="PF10458">
    <property type="entry name" value="Val_tRNA-synt_C"/>
    <property type="match status" value="1"/>
</dbReference>
<evidence type="ECO:0000256" key="4">
    <source>
        <dbReference type="ARBA" id="ARBA00022840"/>
    </source>
</evidence>
<evidence type="ECO:0000256" key="7">
    <source>
        <dbReference type="ARBA" id="ARBA00023146"/>
    </source>
</evidence>
<evidence type="ECO:0000313" key="14">
    <source>
        <dbReference type="EMBL" id="RZU47608.1"/>
    </source>
</evidence>
<evidence type="ECO:0000313" key="15">
    <source>
        <dbReference type="Proteomes" id="UP000292423"/>
    </source>
</evidence>
<dbReference type="OrthoDB" id="800002at2"/>
<protein>
    <recommendedName>
        <fullName evidence="8">Valine--tRNA ligase</fullName>
        <ecNumber evidence="1">6.1.1.9</ecNumber>
    </recommendedName>
    <alternativeName>
        <fullName evidence="9">Valyl-tRNA synthetase</fullName>
    </alternativeName>
</protein>
<dbReference type="Proteomes" id="UP000292423">
    <property type="component" value="Unassembled WGS sequence"/>
</dbReference>
<proteinExistence type="inferred from homology"/>
<dbReference type="EC" id="6.1.1.9" evidence="1"/>
<gene>
    <name evidence="14" type="ORF">EV700_0575</name>
</gene>
<evidence type="ECO:0000256" key="9">
    <source>
        <dbReference type="ARBA" id="ARBA00029936"/>
    </source>
</evidence>
<dbReference type="GO" id="GO:0005524">
    <property type="term" value="F:ATP binding"/>
    <property type="evidence" value="ECO:0007669"/>
    <property type="project" value="UniProtKB-KW"/>
</dbReference>
<keyword evidence="4" id="KW-0067">ATP-binding</keyword>
<sequence length="296" mass="33686">MKFGLICEGITDHRVIENLLCGFFPEYPDLDEDINFLQPTLDETDSQQQGFGGWELVIAYLKSSQFEQAVINHDYIVIQIDTDCCEHPNFGVHPISLAAQDQADFYEKIRNKLIEFICHNTIYAHYADKILFCICIHSLECWLIALYESRRSKSPKINNCEDAFGKLLMRQNYREKFEKTSRCYDKISQLLLKAKTINGLAGSSYSLDRFLEQLAYVAQQPCPDPPTGLIDAEAARLRKELDKLEKEVGRLAGKLENPAFVDKAPADVVAKEQEKLAAVKTEIATLQEQLVKVEAL</sequence>
<reference evidence="14 15" key="1">
    <citation type="submission" date="2019-02" db="EMBL/GenBank/DDBJ databases">
        <title>Genomic Encyclopedia of Type Strains, Phase IV (KMG-IV): sequencing the most valuable type-strain genomes for metagenomic binning, comparative biology and taxonomic classification.</title>
        <authorList>
            <person name="Goeker M."/>
        </authorList>
    </citation>
    <scope>NUCLEOTIDE SEQUENCE [LARGE SCALE GENOMIC DNA]</scope>
    <source>
        <strain evidence="14 15">DSM 105135</strain>
    </source>
</reference>
<keyword evidence="6 12" id="KW-0175">Coiled coil</keyword>
<dbReference type="FunFam" id="1.10.287.380:FF:000001">
    <property type="entry name" value="Valine--tRNA ligase"/>
    <property type="match status" value="1"/>
</dbReference>
<accession>A0A4Q7ZAM0</accession>
<keyword evidence="15" id="KW-1185">Reference proteome</keyword>
<organism evidence="14 15">
    <name type="scientific">Fluviicoccus keumensis</name>
    <dbReference type="NCBI Taxonomy" id="1435465"/>
    <lineage>
        <taxon>Bacteria</taxon>
        <taxon>Pseudomonadati</taxon>
        <taxon>Pseudomonadota</taxon>
        <taxon>Gammaproteobacteria</taxon>
        <taxon>Moraxellales</taxon>
        <taxon>Moraxellaceae</taxon>
        <taxon>Fluviicoccus</taxon>
    </lineage>
</organism>
<dbReference type="Gene3D" id="1.10.287.380">
    <property type="entry name" value="Valyl-tRNA synthetase, C-terminal domain"/>
    <property type="match status" value="1"/>
</dbReference>
<dbReference type="RefSeq" id="WP_130410834.1">
    <property type="nucleotide sequence ID" value="NZ_SHKX01000010.1"/>
</dbReference>
<evidence type="ECO:0000256" key="2">
    <source>
        <dbReference type="ARBA" id="ARBA00022598"/>
    </source>
</evidence>
<keyword evidence="3" id="KW-0547">Nucleotide-binding</keyword>
<dbReference type="InterPro" id="IPR037118">
    <property type="entry name" value="Val-tRNA_synth_C_sf"/>
</dbReference>
<dbReference type="GO" id="GO:0004832">
    <property type="term" value="F:valine-tRNA ligase activity"/>
    <property type="evidence" value="ECO:0007669"/>
    <property type="project" value="UniProtKB-EC"/>
</dbReference>
<evidence type="ECO:0000256" key="10">
    <source>
        <dbReference type="ARBA" id="ARBA00047552"/>
    </source>
</evidence>
<feature type="domain" description="Valyl-tRNA synthetase tRNA-binding arm" evidence="13">
    <location>
        <begin position="230"/>
        <end position="292"/>
    </location>
</feature>
<evidence type="ECO:0000256" key="3">
    <source>
        <dbReference type="ARBA" id="ARBA00022741"/>
    </source>
</evidence>
<dbReference type="EMBL" id="SHKX01000010">
    <property type="protein sequence ID" value="RZU47608.1"/>
    <property type="molecule type" value="Genomic_DNA"/>
</dbReference>
<evidence type="ECO:0000256" key="6">
    <source>
        <dbReference type="ARBA" id="ARBA00023054"/>
    </source>
</evidence>
<keyword evidence="7 14" id="KW-0030">Aminoacyl-tRNA synthetase</keyword>
<comment type="similarity">
    <text evidence="11">Belongs to the class-I aminoacyl-tRNA synthetase family. ValS type 1 subfamily.</text>
</comment>
<keyword evidence="5" id="KW-0648">Protein biosynthesis</keyword>
<evidence type="ECO:0000256" key="11">
    <source>
        <dbReference type="ARBA" id="ARBA00060830"/>
    </source>
</evidence>
<feature type="coiled-coil region" evidence="12">
    <location>
        <begin position="227"/>
        <end position="296"/>
    </location>
</feature>
<dbReference type="GO" id="GO:0005737">
    <property type="term" value="C:cytoplasm"/>
    <property type="evidence" value="ECO:0007669"/>
    <property type="project" value="InterPro"/>
</dbReference>
<name>A0A4Q7ZAM0_9GAMM</name>
<dbReference type="GO" id="GO:0006438">
    <property type="term" value="P:valyl-tRNA aminoacylation"/>
    <property type="evidence" value="ECO:0007669"/>
    <property type="project" value="InterPro"/>
</dbReference>
<comment type="caution">
    <text evidence="14">The sequence shown here is derived from an EMBL/GenBank/DDBJ whole genome shotgun (WGS) entry which is preliminary data.</text>
</comment>